<name>A0A819W8C2_9BILA</name>
<dbReference type="Gene3D" id="3.40.390.10">
    <property type="entry name" value="Collagenase (Catalytic Domain)"/>
    <property type="match status" value="1"/>
</dbReference>
<dbReference type="SMART" id="SM00235">
    <property type="entry name" value="ZnMc"/>
    <property type="match status" value="1"/>
</dbReference>
<dbReference type="InterPro" id="IPR024079">
    <property type="entry name" value="MetalloPept_cat_dom_sf"/>
</dbReference>
<keyword evidence="1" id="KW-0645">Protease</keyword>
<evidence type="ECO:0000256" key="6">
    <source>
        <dbReference type="PROSITE-ProRule" id="PRU01211"/>
    </source>
</evidence>
<protein>
    <recommendedName>
        <fullName evidence="7">Peptidase M12A domain-containing protein</fullName>
    </recommendedName>
</protein>
<keyword evidence="2" id="KW-0479">Metal-binding</keyword>
<evidence type="ECO:0000313" key="9">
    <source>
        <dbReference type="Proteomes" id="UP000663842"/>
    </source>
</evidence>
<evidence type="ECO:0000313" key="8">
    <source>
        <dbReference type="EMBL" id="CAF4119824.1"/>
    </source>
</evidence>
<keyword evidence="5" id="KW-0482">Metalloprotease</keyword>
<dbReference type="InterPro" id="IPR006026">
    <property type="entry name" value="Peptidase_Metallo"/>
</dbReference>
<dbReference type="PANTHER" id="PTHR10127">
    <property type="entry name" value="DISCOIDIN, CUB, EGF, LAMININ , AND ZINC METALLOPROTEASE DOMAIN CONTAINING"/>
    <property type="match status" value="1"/>
</dbReference>
<dbReference type="EMBL" id="CAJOBF010004006">
    <property type="protein sequence ID" value="CAF4119824.1"/>
    <property type="molecule type" value="Genomic_DNA"/>
</dbReference>
<sequence>MNQDTVFIVLSILYHNRQWTRICSSYVEQNTGYVFNRTVTLQYPGCIDAGRIMHELLHALGKCGSCSTTFSITLDNSRFLHQQSRSDRDTFVNINYNNIVPGYEGNFQKYRGDQEDALNIQYDYGSVMHYPRDAFSKNGQTTIEPLQSNVTIGQRITLSANDIQEVRNFYNCTGTDHTLPATTTTSTSTTTTTKTDGKYIRYLARTADASYYYKLLKVTVTTNGYYNFRTDSSIDTYGYLYQKHFNAQSTLENLVVYNDDAGGKLLFLLSYNIQSGITYYLVTTTYFPLITGLLTVVISGPAEVNITLINAPLPINSTATPASIRRLRRFRSNNQAICLIVPIDPIDRTLNGESFSVSKLFFNLGHSTTANGYVRTVTIQYTQRHSPSSKTLIWIYAILPVAGIFTDRRHVDVHFAFHLLNCPQYVKVTPYIPRGNRFHSREIVGAIFVVNRWFHRSEWLIDSDPFVQVFEIPSKKMMTIYQSSLRSLDASEQTLSSSICTLPYVAFSDCIETYHLSFYNEPIRIYFCGLRNITLVNSINCLNNSSSFPPTIHSIRIIRFYAYHNYMVPNWPVILRSLKKLRQLSSLRAFMYDLPKPVDGESCEIIANGTSLFRDFGFYFRRKFDSSDDKIETTFKDHTKFIKQLCHRILQLSFDKPPYYSIEDEGCGLTMWF</sequence>
<feature type="domain" description="Peptidase M12A" evidence="7">
    <location>
        <begin position="79"/>
        <end position="173"/>
    </location>
</feature>
<dbReference type="InterPro" id="IPR001506">
    <property type="entry name" value="Peptidase_M12A"/>
</dbReference>
<evidence type="ECO:0000256" key="1">
    <source>
        <dbReference type="ARBA" id="ARBA00022670"/>
    </source>
</evidence>
<dbReference type="GO" id="GO:0004222">
    <property type="term" value="F:metalloendopeptidase activity"/>
    <property type="evidence" value="ECO:0007669"/>
    <property type="project" value="InterPro"/>
</dbReference>
<accession>A0A819W8C2</accession>
<reference evidence="8" key="1">
    <citation type="submission" date="2021-02" db="EMBL/GenBank/DDBJ databases">
        <authorList>
            <person name="Nowell W R."/>
        </authorList>
    </citation>
    <scope>NUCLEOTIDE SEQUENCE</scope>
</reference>
<dbReference type="GO" id="GO:0006508">
    <property type="term" value="P:proteolysis"/>
    <property type="evidence" value="ECO:0007669"/>
    <property type="project" value="UniProtKB-KW"/>
</dbReference>
<dbReference type="GO" id="GO:0008270">
    <property type="term" value="F:zinc ion binding"/>
    <property type="evidence" value="ECO:0007669"/>
    <property type="project" value="InterPro"/>
</dbReference>
<dbReference type="SUPFAM" id="SSF55486">
    <property type="entry name" value="Metalloproteases ('zincins'), catalytic domain"/>
    <property type="match status" value="1"/>
</dbReference>
<keyword evidence="4" id="KW-0862">Zinc</keyword>
<organism evidence="8 9">
    <name type="scientific">Rotaria magnacalcarata</name>
    <dbReference type="NCBI Taxonomy" id="392030"/>
    <lineage>
        <taxon>Eukaryota</taxon>
        <taxon>Metazoa</taxon>
        <taxon>Spiralia</taxon>
        <taxon>Gnathifera</taxon>
        <taxon>Rotifera</taxon>
        <taxon>Eurotatoria</taxon>
        <taxon>Bdelloidea</taxon>
        <taxon>Philodinida</taxon>
        <taxon>Philodinidae</taxon>
        <taxon>Rotaria</taxon>
    </lineage>
</organism>
<evidence type="ECO:0000256" key="2">
    <source>
        <dbReference type="ARBA" id="ARBA00022723"/>
    </source>
</evidence>
<gene>
    <name evidence="8" type="ORF">UXM345_LOCUS23337</name>
</gene>
<dbReference type="Pfam" id="PF01400">
    <property type="entry name" value="Astacin"/>
    <property type="match status" value="1"/>
</dbReference>
<evidence type="ECO:0000256" key="5">
    <source>
        <dbReference type="ARBA" id="ARBA00023049"/>
    </source>
</evidence>
<dbReference type="PROSITE" id="PS51864">
    <property type="entry name" value="ASTACIN"/>
    <property type="match status" value="1"/>
</dbReference>
<keyword evidence="3" id="KW-0378">Hydrolase</keyword>
<proteinExistence type="predicted"/>
<evidence type="ECO:0000256" key="4">
    <source>
        <dbReference type="ARBA" id="ARBA00022833"/>
    </source>
</evidence>
<evidence type="ECO:0000256" key="3">
    <source>
        <dbReference type="ARBA" id="ARBA00022801"/>
    </source>
</evidence>
<dbReference type="AlphaFoldDB" id="A0A819W8C2"/>
<evidence type="ECO:0000259" key="7">
    <source>
        <dbReference type="PROSITE" id="PS51864"/>
    </source>
</evidence>
<comment type="caution">
    <text evidence="6">Lacks conserved residue(s) required for the propagation of feature annotation.</text>
</comment>
<dbReference type="Proteomes" id="UP000663842">
    <property type="component" value="Unassembled WGS sequence"/>
</dbReference>
<dbReference type="PANTHER" id="PTHR10127:SF780">
    <property type="entry name" value="METALLOENDOPEPTIDASE"/>
    <property type="match status" value="1"/>
</dbReference>
<comment type="caution">
    <text evidence="8">The sequence shown here is derived from an EMBL/GenBank/DDBJ whole genome shotgun (WGS) entry which is preliminary data.</text>
</comment>